<protein>
    <recommendedName>
        <fullName evidence="5">Lipoprotein</fullName>
    </recommendedName>
</protein>
<dbReference type="KEGG" id="bcop:JD108_09260"/>
<dbReference type="Proteomes" id="UP000595847">
    <property type="component" value="Chromosome"/>
</dbReference>
<name>A0A7T5ENV3_9BACL</name>
<evidence type="ECO:0000313" key="4">
    <source>
        <dbReference type="Proteomes" id="UP000595847"/>
    </source>
</evidence>
<accession>A0A7T5ENV3</accession>
<feature type="region of interest" description="Disordered" evidence="1">
    <location>
        <begin position="30"/>
        <end position="72"/>
    </location>
</feature>
<dbReference type="RefSeq" id="WP_198829538.1">
    <property type="nucleotide sequence ID" value="NZ_CP066308.1"/>
</dbReference>
<gene>
    <name evidence="3" type="ORF">JD108_09260</name>
</gene>
<dbReference type="AlphaFoldDB" id="A0A7T5ENV3"/>
<organism evidence="3 4">
    <name type="scientific">Brevibacillus composti</name>
    <dbReference type="NCBI Taxonomy" id="2796470"/>
    <lineage>
        <taxon>Bacteria</taxon>
        <taxon>Bacillati</taxon>
        <taxon>Bacillota</taxon>
        <taxon>Bacilli</taxon>
        <taxon>Bacillales</taxon>
        <taxon>Paenibacillaceae</taxon>
        <taxon>Brevibacillus</taxon>
    </lineage>
</organism>
<evidence type="ECO:0000256" key="1">
    <source>
        <dbReference type="SAM" id="MobiDB-lite"/>
    </source>
</evidence>
<feature type="chain" id="PRO_5038678588" description="Lipoprotein" evidence="2">
    <location>
        <begin position="23"/>
        <end position="527"/>
    </location>
</feature>
<evidence type="ECO:0008006" key="5">
    <source>
        <dbReference type="Google" id="ProtNLM"/>
    </source>
</evidence>
<evidence type="ECO:0000313" key="3">
    <source>
        <dbReference type="EMBL" id="QQE76029.1"/>
    </source>
</evidence>
<dbReference type="PROSITE" id="PS51257">
    <property type="entry name" value="PROKAR_LIPOPROTEIN"/>
    <property type="match status" value="1"/>
</dbReference>
<dbReference type="EMBL" id="CP066308">
    <property type="protein sequence ID" value="QQE76029.1"/>
    <property type="molecule type" value="Genomic_DNA"/>
</dbReference>
<keyword evidence="2" id="KW-0732">Signal</keyword>
<feature type="signal peptide" evidence="2">
    <location>
        <begin position="1"/>
        <end position="22"/>
    </location>
</feature>
<dbReference type="SUPFAM" id="SSF82171">
    <property type="entry name" value="DPP6 N-terminal domain-like"/>
    <property type="match status" value="1"/>
</dbReference>
<evidence type="ECO:0000256" key="2">
    <source>
        <dbReference type="SAM" id="SignalP"/>
    </source>
</evidence>
<proteinExistence type="predicted"/>
<reference evidence="3 4" key="1">
    <citation type="submission" date="2020-12" db="EMBL/GenBank/DDBJ databases">
        <title>strain FJAT-54423T represents a novel species of the genus Brevibacillus.</title>
        <authorList>
            <person name="Tang R."/>
        </authorList>
    </citation>
    <scope>NUCLEOTIDE SEQUENCE [LARGE SCALE GENOMIC DNA]</scope>
    <source>
        <strain evidence="3 4">FJAT-54423</strain>
    </source>
</reference>
<sequence>MIRLMRSQAAVCVLLGALLVTGCNTSIGMQPPAGDGGQEAEPGQGGKATAGETAAGESPAHSPGESAVGEWRTQEVPYDYGAMKDDVVIRLDEEPRLESPIRTAVGVGAQTYTLFFREAMDRSSVEKALKEQADDETSLYWYVEPQLDFRWFHDRQLQVRATPPGKAKSEEGVMEYRLNVKGARTLSGKVLAEPPEFLAVVLPPSQIWRVSLDGKQREQLTRFSVENWGDIFLDPDQRYVLLKRFTEYCECDARHPRLYAIYDTEQESITHYPVELMTTYRGEGRFYADRRGFFFSEPEEGVTVPDREKAVRVEVNGFVHGADFSRDRSKLIMAVGAEEQKENYDLVIHDLESGEQKRIAGGVKGYVITSDLDNVVLPVSFQDNGQQVTIRMRKGADSMEELNHRYDWKTGALTPWTAPVPSDAWSGYIESDDGLYQMYWNGGIYKGSTRVTDLSGHGVWLPGSHTYVYPEYRGNGQGGSVIDIVAFDADQNKSEILITDLPVGLSLMGGSKDGKWLYLRSHNLKQQ</sequence>